<gene>
    <name evidence="3" type="ORF">CP985_03415</name>
</gene>
<organism evidence="3 4">
    <name type="scientific">Malaciobacter mytili LMG 24559</name>
    <dbReference type="NCBI Taxonomy" id="1032238"/>
    <lineage>
        <taxon>Bacteria</taxon>
        <taxon>Pseudomonadati</taxon>
        <taxon>Campylobacterota</taxon>
        <taxon>Epsilonproteobacteria</taxon>
        <taxon>Campylobacterales</taxon>
        <taxon>Arcobacteraceae</taxon>
        <taxon>Malaciobacter</taxon>
    </lineage>
</organism>
<evidence type="ECO:0000259" key="2">
    <source>
        <dbReference type="Pfam" id="PF20030"/>
    </source>
</evidence>
<protein>
    <recommendedName>
        <fullName evidence="5">MoxR-like ATPase</fullName>
    </recommendedName>
</protein>
<feature type="domain" description="ATPase RavA-like AAA lid" evidence="1">
    <location>
        <begin position="241"/>
        <end position="302"/>
    </location>
</feature>
<sequence>MSNNEISTIIDMTKAKEYKDKLRKLFEEMELRAIEREELIRIIALTYFAKANTFLIGERGVGKSYVIDMFGSIISGAKKLWQIVGKEDTTTEELFGRIYTTNEGELKINTKGSLLEAFSIFIDEMFKIKGRKLSGLLEVLIDRTYTYGDGEKKKTDINCFFAASNEYPEDKFMAPYVDRFDFWVVVKAIAERENRKKLYLNDFIQEPILTKYFSKEDIDFIYKESDKVIFDKILVERFIDITQEFIKSEVKTSDRKYKRTVKFMKIVAYLNGRSYIDISDFILLLFTSWHNKTEKERVDKIFYNYIFRNEQYLENVINTINSDFKEIKLELNNNYINLIYYKKIFDINNKEEYLTNYENINLISSSCSYLLEVIKNELYSFRNVVEQVNKLFENNIFFVNKTNQVFTPKIEELIKELEKDIKEKIVMLEEWLKINKTLLEYKTNQQKVNLEIAY</sequence>
<dbReference type="InterPro" id="IPR050513">
    <property type="entry name" value="RavA_ATPases"/>
</dbReference>
<dbReference type="PANTHER" id="PTHR32204">
    <property type="entry name" value="ATPASE RAVA"/>
    <property type="match status" value="1"/>
</dbReference>
<dbReference type="EMBL" id="NXID01000008">
    <property type="protein sequence ID" value="RXK16473.1"/>
    <property type="molecule type" value="Genomic_DNA"/>
</dbReference>
<evidence type="ECO:0000313" key="4">
    <source>
        <dbReference type="Proteomes" id="UP000290092"/>
    </source>
</evidence>
<dbReference type="RefSeq" id="WP_114843314.1">
    <property type="nucleotide sequence ID" value="NZ_CP031220.1"/>
</dbReference>
<dbReference type="Proteomes" id="UP000290092">
    <property type="component" value="Unassembled WGS sequence"/>
</dbReference>
<dbReference type="PANTHER" id="PTHR32204:SF0">
    <property type="entry name" value="ATPASE RAVA"/>
    <property type="match status" value="1"/>
</dbReference>
<comment type="caution">
    <text evidence="3">The sequence shown here is derived from an EMBL/GenBank/DDBJ whole genome shotgun (WGS) entry which is preliminary data.</text>
</comment>
<evidence type="ECO:0000313" key="3">
    <source>
        <dbReference type="EMBL" id="RXK16473.1"/>
    </source>
</evidence>
<evidence type="ECO:0008006" key="5">
    <source>
        <dbReference type="Google" id="ProtNLM"/>
    </source>
</evidence>
<name>A0AAX2AK52_9BACT</name>
<dbReference type="Pfam" id="PF17868">
    <property type="entry name" value="AAA_lid_8"/>
    <property type="match status" value="1"/>
</dbReference>
<dbReference type="AlphaFoldDB" id="A0AAX2AK52"/>
<accession>A0AAX2AK52</accession>
<reference evidence="3 4" key="1">
    <citation type="submission" date="2017-09" db="EMBL/GenBank/DDBJ databases">
        <title>Genomics of the genus Arcobacter.</title>
        <authorList>
            <person name="Perez-Cataluna A."/>
            <person name="Figueras M.J."/>
            <person name="Salas-Masso N."/>
        </authorList>
    </citation>
    <scope>NUCLEOTIDE SEQUENCE [LARGE SCALE GENOMIC DNA]</scope>
    <source>
        <strain evidence="3 4">CECT 7386</strain>
    </source>
</reference>
<dbReference type="Pfam" id="PF20030">
    <property type="entry name" value="bpMoxR"/>
    <property type="match status" value="1"/>
</dbReference>
<evidence type="ECO:0000259" key="1">
    <source>
        <dbReference type="Pfam" id="PF17868"/>
    </source>
</evidence>
<dbReference type="KEGG" id="amyt:AMYT_a0108"/>
<dbReference type="Gene3D" id="3.40.50.300">
    <property type="entry name" value="P-loop containing nucleotide triphosphate hydrolases"/>
    <property type="match status" value="1"/>
</dbReference>
<feature type="domain" description="MoxR" evidence="2">
    <location>
        <begin position="21"/>
        <end position="193"/>
    </location>
</feature>
<proteinExistence type="predicted"/>
<dbReference type="SUPFAM" id="SSF52540">
    <property type="entry name" value="P-loop containing nucleoside triphosphate hydrolases"/>
    <property type="match status" value="1"/>
</dbReference>
<keyword evidence="4" id="KW-1185">Reference proteome</keyword>
<dbReference type="InterPro" id="IPR045427">
    <property type="entry name" value="MoxR"/>
</dbReference>
<dbReference type="InterPro" id="IPR041538">
    <property type="entry name" value="RavA-like_AAA_lid"/>
</dbReference>
<dbReference type="InterPro" id="IPR027417">
    <property type="entry name" value="P-loop_NTPase"/>
</dbReference>